<keyword evidence="3" id="KW-1185">Reference proteome</keyword>
<name>A0ABX3HGI6_PAEBO</name>
<evidence type="ECO:0000313" key="3">
    <source>
        <dbReference type="Proteomes" id="UP000187412"/>
    </source>
</evidence>
<organism evidence="2 3">
    <name type="scientific">Paenibacillus borealis</name>
    <dbReference type="NCBI Taxonomy" id="160799"/>
    <lineage>
        <taxon>Bacteria</taxon>
        <taxon>Bacillati</taxon>
        <taxon>Bacillota</taxon>
        <taxon>Bacilli</taxon>
        <taxon>Bacillales</taxon>
        <taxon>Paenibacillaceae</taxon>
        <taxon>Paenibacillus</taxon>
    </lineage>
</organism>
<comment type="caution">
    <text evidence="2">The sequence shown here is derived from an EMBL/GenBank/DDBJ whole genome shotgun (WGS) entry which is preliminary data.</text>
</comment>
<dbReference type="Proteomes" id="UP000187412">
    <property type="component" value="Unassembled WGS sequence"/>
</dbReference>
<sequence>MKINDPIFGELEYNYTWAKDTTIHFYGKETEIALMIDGEEDGKFDEDQYTAYQLLMQNWQQLQQSFLQPILDYYHQKRYELGYDIEFNEYYPLVATTSQLLEMITLVGIVVSYAGIYEGRDIGILFDCTWDIENGVGIRLLNEKVTEVGYQDVAI</sequence>
<reference evidence="2 3" key="1">
    <citation type="submission" date="2016-10" db="EMBL/GenBank/DDBJ databases">
        <title>Paenibacillus species isolates.</title>
        <authorList>
            <person name="Beno S.M."/>
        </authorList>
    </citation>
    <scope>NUCLEOTIDE SEQUENCE [LARGE SCALE GENOMIC DNA]</scope>
    <source>
        <strain evidence="2 3">FSL H7-0744</strain>
    </source>
</reference>
<evidence type="ECO:0000259" key="1">
    <source>
        <dbReference type="Pfam" id="PF22481"/>
    </source>
</evidence>
<gene>
    <name evidence="2" type="ORF">BSK56_11180</name>
</gene>
<protein>
    <submittedName>
        <fullName evidence="2">DUF2004 domain-containing protein</fullName>
    </submittedName>
</protein>
<proteinExistence type="predicted"/>
<accession>A0ABX3HGI6</accession>
<evidence type="ECO:0000313" key="2">
    <source>
        <dbReference type="EMBL" id="OMD48338.1"/>
    </source>
</evidence>
<feature type="domain" description="DUF6985" evidence="1">
    <location>
        <begin position="7"/>
        <end position="154"/>
    </location>
</feature>
<dbReference type="Pfam" id="PF22481">
    <property type="entry name" value="DUF6985"/>
    <property type="match status" value="1"/>
</dbReference>
<dbReference type="RefSeq" id="WP_076110592.1">
    <property type="nucleotide sequence ID" value="NZ_MPTB01000012.1"/>
</dbReference>
<dbReference type="EMBL" id="MPTB01000012">
    <property type="protein sequence ID" value="OMD48338.1"/>
    <property type="molecule type" value="Genomic_DNA"/>
</dbReference>
<dbReference type="InterPro" id="IPR054254">
    <property type="entry name" value="DUF6985"/>
</dbReference>